<dbReference type="Proteomes" id="UP000248806">
    <property type="component" value="Unassembled WGS sequence"/>
</dbReference>
<protein>
    <submittedName>
        <fullName evidence="3">Transcriptional regulator TrmB</fullName>
    </submittedName>
</protein>
<organism evidence="3 4">
    <name type="scientific">Thermosporothrix hazakensis</name>
    <dbReference type="NCBI Taxonomy" id="644383"/>
    <lineage>
        <taxon>Bacteria</taxon>
        <taxon>Bacillati</taxon>
        <taxon>Chloroflexota</taxon>
        <taxon>Ktedonobacteria</taxon>
        <taxon>Ktedonobacterales</taxon>
        <taxon>Thermosporotrichaceae</taxon>
        <taxon>Thermosporothrix</taxon>
    </lineage>
</organism>
<reference evidence="3 4" key="1">
    <citation type="submission" date="2018-06" db="EMBL/GenBank/DDBJ databases">
        <title>Genomic Encyclopedia of Archaeal and Bacterial Type Strains, Phase II (KMG-II): from individual species to whole genera.</title>
        <authorList>
            <person name="Goeker M."/>
        </authorList>
    </citation>
    <scope>NUCLEOTIDE SEQUENCE [LARGE SCALE GENOMIC DNA]</scope>
    <source>
        <strain evidence="3 4">ATCC BAA-1881</strain>
    </source>
</reference>
<evidence type="ECO:0000313" key="4">
    <source>
        <dbReference type="Proteomes" id="UP000248806"/>
    </source>
</evidence>
<accession>A0A326UAB6</accession>
<dbReference type="InterPro" id="IPR036390">
    <property type="entry name" value="WH_DNA-bd_sf"/>
</dbReference>
<dbReference type="Pfam" id="PF11495">
    <property type="entry name" value="Regulator_TrmB"/>
    <property type="match status" value="1"/>
</dbReference>
<evidence type="ECO:0000259" key="2">
    <source>
        <dbReference type="Pfam" id="PF11495"/>
    </source>
</evidence>
<keyword evidence="4" id="KW-1185">Reference proteome</keyword>
<comment type="caution">
    <text evidence="3">The sequence shown here is derived from an EMBL/GenBank/DDBJ whole genome shotgun (WGS) entry which is preliminary data.</text>
</comment>
<dbReference type="OrthoDB" id="153807at2"/>
<feature type="domain" description="Transcription regulator TrmB N-terminal" evidence="1">
    <location>
        <begin position="7"/>
        <end position="73"/>
    </location>
</feature>
<dbReference type="EMBL" id="QKUF01000008">
    <property type="protein sequence ID" value="PZW29444.1"/>
    <property type="molecule type" value="Genomic_DNA"/>
</dbReference>
<dbReference type="InterPro" id="IPR051797">
    <property type="entry name" value="TrmB-like"/>
</dbReference>
<evidence type="ECO:0000313" key="3">
    <source>
        <dbReference type="EMBL" id="PZW29444.1"/>
    </source>
</evidence>
<dbReference type="PANTHER" id="PTHR34293">
    <property type="entry name" value="HTH-TYPE TRANSCRIPTIONAL REGULATOR TRMBL2"/>
    <property type="match status" value="1"/>
</dbReference>
<dbReference type="AlphaFoldDB" id="A0A326UAB6"/>
<dbReference type="CDD" id="cd09124">
    <property type="entry name" value="PLDc_like_TrmB_middle"/>
    <property type="match status" value="1"/>
</dbReference>
<dbReference type="InterPro" id="IPR036388">
    <property type="entry name" value="WH-like_DNA-bd_sf"/>
</dbReference>
<dbReference type="PANTHER" id="PTHR34293:SF1">
    <property type="entry name" value="HTH-TYPE TRANSCRIPTIONAL REGULATOR TRMBL2"/>
    <property type="match status" value="1"/>
</dbReference>
<dbReference type="Pfam" id="PF01978">
    <property type="entry name" value="TrmB"/>
    <property type="match status" value="1"/>
</dbReference>
<dbReference type="RefSeq" id="WP_111322833.1">
    <property type="nucleotide sequence ID" value="NZ_BIFX01000001.1"/>
</dbReference>
<proteinExistence type="predicted"/>
<dbReference type="InterPro" id="IPR021586">
    <property type="entry name" value="Tscrpt_reg_TrmB_C"/>
</dbReference>
<name>A0A326UAB6_THEHA</name>
<dbReference type="InterPro" id="IPR002831">
    <property type="entry name" value="Tscrpt_reg_TrmB_N"/>
</dbReference>
<dbReference type="Gene3D" id="1.10.10.10">
    <property type="entry name" value="Winged helix-like DNA-binding domain superfamily/Winged helix DNA-binding domain"/>
    <property type="match status" value="1"/>
</dbReference>
<gene>
    <name evidence="3" type="ORF">EI42_02738</name>
</gene>
<dbReference type="SUPFAM" id="SSF46785">
    <property type="entry name" value="Winged helix' DNA-binding domain"/>
    <property type="match status" value="1"/>
</dbReference>
<sequence length="241" mass="26922">MTTVELLQQVGLNKYEAEAYYTLLKHDALTGYEVGKHSQVPLSRSYEVLERLVEKGLALVQPGNPPRYRALEPRLFLAQMRSTMENTLNALTDSIATLAQGQNLAEFWVVRGRQAILDRARAMIEGARFTVSVAGSPDCLRELSESLKQARGCHVISRQVKQGTLLLLCDDTEALVGTAEETENAQAVASSNTALLFALRGFFTQQTLIDSAASLDTLQRSEKSWLDWEERKQRRLRHSVA</sequence>
<feature type="domain" description="Transcription regulator TrmB C-terminal" evidence="2">
    <location>
        <begin position="106"/>
        <end position="155"/>
    </location>
</feature>
<evidence type="ECO:0000259" key="1">
    <source>
        <dbReference type="Pfam" id="PF01978"/>
    </source>
</evidence>